<comment type="similarity">
    <text evidence="2 6">Belongs to the class-I pyridoxal-phosphate-dependent aminotransferase family.</text>
</comment>
<gene>
    <name evidence="8" type="ORF">E1298_22075</name>
</gene>
<keyword evidence="9" id="KW-1185">Reference proteome</keyword>
<evidence type="ECO:0000259" key="7">
    <source>
        <dbReference type="Pfam" id="PF00155"/>
    </source>
</evidence>
<dbReference type="GO" id="GO:0008483">
    <property type="term" value="F:transaminase activity"/>
    <property type="evidence" value="ECO:0007669"/>
    <property type="project" value="UniProtKB-KW"/>
</dbReference>
<dbReference type="GO" id="GO:0006520">
    <property type="term" value="P:amino acid metabolic process"/>
    <property type="evidence" value="ECO:0007669"/>
    <property type="project" value="InterPro"/>
</dbReference>
<name>A0A4R5BG79_9ACTN</name>
<dbReference type="Gene3D" id="3.40.640.10">
    <property type="entry name" value="Type I PLP-dependent aspartate aminotransferase-like (Major domain)"/>
    <property type="match status" value="1"/>
</dbReference>
<organism evidence="8 9">
    <name type="scientific">Actinomadura rubrisoli</name>
    <dbReference type="NCBI Taxonomy" id="2530368"/>
    <lineage>
        <taxon>Bacteria</taxon>
        <taxon>Bacillati</taxon>
        <taxon>Actinomycetota</taxon>
        <taxon>Actinomycetes</taxon>
        <taxon>Streptosporangiales</taxon>
        <taxon>Thermomonosporaceae</taxon>
        <taxon>Actinomadura</taxon>
    </lineage>
</organism>
<dbReference type="Gene3D" id="3.90.1150.10">
    <property type="entry name" value="Aspartate Aminotransferase, domain 1"/>
    <property type="match status" value="1"/>
</dbReference>
<evidence type="ECO:0000313" key="9">
    <source>
        <dbReference type="Proteomes" id="UP000294513"/>
    </source>
</evidence>
<dbReference type="PROSITE" id="PS00105">
    <property type="entry name" value="AA_TRANSFER_CLASS_1"/>
    <property type="match status" value="1"/>
</dbReference>
<dbReference type="InterPro" id="IPR050596">
    <property type="entry name" value="AspAT/PAT-like"/>
</dbReference>
<evidence type="ECO:0000313" key="8">
    <source>
        <dbReference type="EMBL" id="TDD82844.1"/>
    </source>
</evidence>
<dbReference type="EC" id="2.6.1.-" evidence="6"/>
<evidence type="ECO:0000256" key="5">
    <source>
        <dbReference type="ARBA" id="ARBA00022898"/>
    </source>
</evidence>
<evidence type="ECO:0000256" key="3">
    <source>
        <dbReference type="ARBA" id="ARBA00022576"/>
    </source>
</evidence>
<evidence type="ECO:0000256" key="6">
    <source>
        <dbReference type="RuleBase" id="RU000481"/>
    </source>
</evidence>
<dbReference type="InterPro" id="IPR015421">
    <property type="entry name" value="PyrdxlP-dep_Trfase_major"/>
</dbReference>
<feature type="domain" description="Aminotransferase class I/classII large" evidence="7">
    <location>
        <begin position="22"/>
        <end position="372"/>
    </location>
</feature>
<dbReference type="CDD" id="cd00609">
    <property type="entry name" value="AAT_like"/>
    <property type="match status" value="1"/>
</dbReference>
<reference evidence="8 9" key="1">
    <citation type="submission" date="2019-03" db="EMBL/GenBank/DDBJ databases">
        <title>Draft genome sequences of novel Actinobacteria.</title>
        <authorList>
            <person name="Sahin N."/>
            <person name="Ay H."/>
            <person name="Saygin H."/>
        </authorList>
    </citation>
    <scope>NUCLEOTIDE SEQUENCE [LARGE SCALE GENOMIC DNA]</scope>
    <source>
        <strain evidence="8 9">H3C3</strain>
    </source>
</reference>
<dbReference type="PANTHER" id="PTHR46383:SF1">
    <property type="entry name" value="ASPARTATE AMINOTRANSFERASE"/>
    <property type="match status" value="1"/>
</dbReference>
<dbReference type="PANTHER" id="PTHR46383">
    <property type="entry name" value="ASPARTATE AMINOTRANSFERASE"/>
    <property type="match status" value="1"/>
</dbReference>
<dbReference type="RefSeq" id="WP_131896208.1">
    <property type="nucleotide sequence ID" value="NZ_SMKU01000119.1"/>
</dbReference>
<dbReference type="SUPFAM" id="SSF53383">
    <property type="entry name" value="PLP-dependent transferases"/>
    <property type="match status" value="1"/>
</dbReference>
<sequence length="378" mass="39770">MTPGERAVVDMVRTLRSQGISVIDLGGGEPDFDTPSHIVDAAANALTEGFTHYTASPGLPELLDAIAEKLGKDNGVAVDPATELIVTPSAKHALFVSLMTILDPGDELLVPTPSWVSYGAMARLAGATPVPVPLARDNDFRLTREALEDERTEHTKAILVNTPNNPTGRSLSQTEAIDLAAFAIDHDLFIVTDEIYEKVLFEGAEHISMASIPGCADRTLTVNGFSKGYAMTGWRLGYVAGPGDVIGEALKVQQHTVGCAGSFVQRGAVAALTGRQDVIEQMTAEYATRRDLIVAGLNSLPGISCPSPEGALYVFPDIRGTGFTSSEDFAGQLLRGAGVAVTPGSAFGPGGEGHIRLSFAASRKALDEAVERMAGVLR</sequence>
<accession>A0A4R5BG79</accession>
<dbReference type="FunFam" id="3.40.640.10:FF:000033">
    <property type="entry name" value="Aspartate aminotransferase"/>
    <property type="match status" value="1"/>
</dbReference>
<protein>
    <recommendedName>
        <fullName evidence="6">Aminotransferase</fullName>
        <ecNumber evidence="6">2.6.1.-</ecNumber>
    </recommendedName>
</protein>
<dbReference type="GO" id="GO:0030170">
    <property type="term" value="F:pyridoxal phosphate binding"/>
    <property type="evidence" value="ECO:0007669"/>
    <property type="project" value="InterPro"/>
</dbReference>
<dbReference type="InterPro" id="IPR015424">
    <property type="entry name" value="PyrdxlP-dep_Trfase"/>
</dbReference>
<dbReference type="OrthoDB" id="9763453at2"/>
<comment type="caution">
    <text evidence="8">The sequence shown here is derived from an EMBL/GenBank/DDBJ whole genome shotgun (WGS) entry which is preliminary data.</text>
</comment>
<dbReference type="AlphaFoldDB" id="A0A4R5BG79"/>
<dbReference type="Proteomes" id="UP000294513">
    <property type="component" value="Unassembled WGS sequence"/>
</dbReference>
<proteinExistence type="inferred from homology"/>
<comment type="cofactor">
    <cofactor evidence="1 6">
        <name>pyridoxal 5'-phosphate</name>
        <dbReference type="ChEBI" id="CHEBI:597326"/>
    </cofactor>
</comment>
<keyword evidence="5" id="KW-0663">Pyridoxal phosphate</keyword>
<evidence type="ECO:0000256" key="4">
    <source>
        <dbReference type="ARBA" id="ARBA00022679"/>
    </source>
</evidence>
<keyword evidence="3 6" id="KW-0032">Aminotransferase</keyword>
<dbReference type="Pfam" id="PF00155">
    <property type="entry name" value="Aminotran_1_2"/>
    <property type="match status" value="1"/>
</dbReference>
<dbReference type="InterPro" id="IPR004839">
    <property type="entry name" value="Aminotransferase_I/II_large"/>
</dbReference>
<evidence type="ECO:0000256" key="2">
    <source>
        <dbReference type="ARBA" id="ARBA00007441"/>
    </source>
</evidence>
<evidence type="ECO:0000256" key="1">
    <source>
        <dbReference type="ARBA" id="ARBA00001933"/>
    </source>
</evidence>
<dbReference type="EMBL" id="SMKU01000119">
    <property type="protein sequence ID" value="TDD82844.1"/>
    <property type="molecule type" value="Genomic_DNA"/>
</dbReference>
<keyword evidence="4 6" id="KW-0808">Transferase</keyword>
<dbReference type="InterPro" id="IPR004838">
    <property type="entry name" value="NHTrfase_class1_PyrdxlP-BS"/>
</dbReference>
<dbReference type="InterPro" id="IPR015422">
    <property type="entry name" value="PyrdxlP-dep_Trfase_small"/>
</dbReference>